<evidence type="ECO:0000256" key="2">
    <source>
        <dbReference type="ARBA" id="ARBA00022801"/>
    </source>
</evidence>
<dbReference type="AlphaFoldDB" id="A0A849CKU8"/>
<evidence type="ECO:0000256" key="4">
    <source>
        <dbReference type="ARBA" id="ARBA00022840"/>
    </source>
</evidence>
<feature type="region of interest" description="Disordered" evidence="7">
    <location>
        <begin position="252"/>
        <end position="281"/>
    </location>
</feature>
<dbReference type="CDD" id="cd00268">
    <property type="entry name" value="DEADc"/>
    <property type="match status" value="1"/>
</dbReference>
<evidence type="ECO:0000256" key="1">
    <source>
        <dbReference type="ARBA" id="ARBA00022741"/>
    </source>
</evidence>
<sequence length="503" mass="52918">MRPLEFSDLGLAPVLLHALRRGGIDKPFPIQAAVIPDILAGRDVLGRAATGSGKTLAFGIPMLVRLSGAPAVPKRPRGVILAPTRELAHQIESALDEPALSQGVRVASVVGGLPIKRQEERLARGVDLLIATPGRLTDLIGRKAIDLSDVRVITVDEADHMADLGFIPQLTAVLNRVPEEAQKLLFSATLDEAVDALVQRYLRAPVQHTVTTAVPDSTAADDSARATTGAAAAADSVSDSAADPAASNAVSTAARADSGATVTDSGAAQSESAADKGHAAESGPAITHYGLLVRRSDKHAVVTEIAARQGRTLLFVRTQYGVEKMARRLREAGVAAVALHGGKVQNQRTRTLAAFTEGTAPVLVATDIAARGIHVDDVSLVVHVDPPADHKDYVHRAGRTARAGATGTVVTIVTPDARQDWTELVARAGVSVTDVEVRPGDRRLTDITGARRPSGHPVPDPTAVAPHSDSAEPRKPRTPNDPWGRIAAKQAQQSRPRRRARGR</sequence>
<dbReference type="SUPFAM" id="SSF52540">
    <property type="entry name" value="P-loop containing nucleoside triphosphate hydrolases"/>
    <property type="match status" value="2"/>
</dbReference>
<dbReference type="Proteomes" id="UP000586827">
    <property type="component" value="Unassembled WGS sequence"/>
</dbReference>
<dbReference type="InterPro" id="IPR014014">
    <property type="entry name" value="RNA_helicase_DEAD_Q_motif"/>
</dbReference>
<reference evidence="11 12" key="1">
    <citation type="submission" date="2020-05" db="EMBL/GenBank/DDBJ databases">
        <title>MicrobeNet Type strains.</title>
        <authorList>
            <person name="Nicholson A.C."/>
        </authorList>
    </citation>
    <scope>NUCLEOTIDE SEQUENCE [LARGE SCALE GENOMIC DNA]</scope>
    <source>
        <strain evidence="11 12">JCM 3224</strain>
    </source>
</reference>
<gene>
    <name evidence="11" type="ORF">HLB23_39180</name>
</gene>
<dbReference type="InterPro" id="IPR044742">
    <property type="entry name" value="DEAD/DEAH_RhlB"/>
</dbReference>
<dbReference type="Pfam" id="PF00270">
    <property type="entry name" value="DEAD"/>
    <property type="match status" value="1"/>
</dbReference>
<dbReference type="InterPro" id="IPR001650">
    <property type="entry name" value="Helicase_C-like"/>
</dbReference>
<dbReference type="Gene3D" id="3.40.50.300">
    <property type="entry name" value="P-loop containing nucleotide triphosphate hydrolases"/>
    <property type="match status" value="2"/>
</dbReference>
<evidence type="ECO:0000259" key="8">
    <source>
        <dbReference type="PROSITE" id="PS51192"/>
    </source>
</evidence>
<keyword evidence="4" id="KW-0067">ATP-binding</keyword>
<dbReference type="GO" id="GO:0003724">
    <property type="term" value="F:RNA helicase activity"/>
    <property type="evidence" value="ECO:0007669"/>
    <property type="project" value="InterPro"/>
</dbReference>
<feature type="domain" description="Helicase ATP-binding" evidence="8">
    <location>
        <begin position="35"/>
        <end position="208"/>
    </location>
</feature>
<keyword evidence="3 11" id="KW-0347">Helicase</keyword>
<dbReference type="PROSITE" id="PS51192">
    <property type="entry name" value="HELICASE_ATP_BIND_1"/>
    <property type="match status" value="1"/>
</dbReference>
<protein>
    <submittedName>
        <fullName evidence="11">DEAD/DEAH box helicase</fullName>
    </submittedName>
</protein>
<dbReference type="InterPro" id="IPR011545">
    <property type="entry name" value="DEAD/DEAH_box_helicase_dom"/>
</dbReference>
<dbReference type="RefSeq" id="WP_084522183.1">
    <property type="nucleotide sequence ID" value="NZ_JABELX010000028.1"/>
</dbReference>
<feature type="short sequence motif" description="Q motif" evidence="6">
    <location>
        <begin position="4"/>
        <end position="32"/>
    </location>
</feature>
<evidence type="ECO:0000256" key="3">
    <source>
        <dbReference type="ARBA" id="ARBA00022806"/>
    </source>
</evidence>
<dbReference type="EMBL" id="JABELX010000028">
    <property type="protein sequence ID" value="NNH75811.1"/>
    <property type="molecule type" value="Genomic_DNA"/>
</dbReference>
<dbReference type="InterPro" id="IPR014001">
    <property type="entry name" value="Helicase_ATP-bd"/>
</dbReference>
<feature type="region of interest" description="Disordered" evidence="7">
    <location>
        <begin position="441"/>
        <end position="503"/>
    </location>
</feature>
<dbReference type="GO" id="GO:0005829">
    <property type="term" value="C:cytosol"/>
    <property type="evidence" value="ECO:0007669"/>
    <property type="project" value="TreeGrafter"/>
</dbReference>
<dbReference type="SMART" id="SM00490">
    <property type="entry name" value="HELICc"/>
    <property type="match status" value="1"/>
</dbReference>
<feature type="compositionally biased region" description="Polar residues" evidence="7">
    <location>
        <begin position="260"/>
        <end position="272"/>
    </location>
</feature>
<dbReference type="PANTHER" id="PTHR47959:SF13">
    <property type="entry name" value="ATP-DEPENDENT RNA HELICASE RHLE"/>
    <property type="match status" value="1"/>
</dbReference>
<feature type="domain" description="Helicase C-terminal" evidence="9">
    <location>
        <begin position="297"/>
        <end position="448"/>
    </location>
</feature>
<evidence type="ECO:0000256" key="6">
    <source>
        <dbReference type="PROSITE-ProRule" id="PRU00552"/>
    </source>
</evidence>
<dbReference type="PROSITE" id="PS51195">
    <property type="entry name" value="Q_MOTIF"/>
    <property type="match status" value="1"/>
</dbReference>
<evidence type="ECO:0000259" key="9">
    <source>
        <dbReference type="PROSITE" id="PS51194"/>
    </source>
</evidence>
<dbReference type="GO" id="GO:0016787">
    <property type="term" value="F:hydrolase activity"/>
    <property type="evidence" value="ECO:0007669"/>
    <property type="project" value="UniProtKB-KW"/>
</dbReference>
<evidence type="ECO:0000256" key="7">
    <source>
        <dbReference type="SAM" id="MobiDB-lite"/>
    </source>
</evidence>
<keyword evidence="2" id="KW-0378">Hydrolase</keyword>
<name>A0A849CKU8_9NOCA</name>
<evidence type="ECO:0000256" key="5">
    <source>
        <dbReference type="ARBA" id="ARBA00038437"/>
    </source>
</evidence>
<feature type="domain" description="DEAD-box RNA helicase Q" evidence="10">
    <location>
        <begin position="4"/>
        <end position="32"/>
    </location>
</feature>
<accession>A0A849CKU8</accession>
<dbReference type="GO" id="GO:0003676">
    <property type="term" value="F:nucleic acid binding"/>
    <property type="evidence" value="ECO:0007669"/>
    <property type="project" value="InterPro"/>
</dbReference>
<comment type="similarity">
    <text evidence="5">Belongs to the DEAD box helicase family.</text>
</comment>
<proteinExistence type="inferred from homology"/>
<dbReference type="CDD" id="cd18787">
    <property type="entry name" value="SF2_C_DEAD"/>
    <property type="match status" value="1"/>
</dbReference>
<evidence type="ECO:0000259" key="10">
    <source>
        <dbReference type="PROSITE" id="PS51195"/>
    </source>
</evidence>
<dbReference type="InterPro" id="IPR050079">
    <property type="entry name" value="DEAD_box_RNA_helicase"/>
</dbReference>
<dbReference type="PANTHER" id="PTHR47959">
    <property type="entry name" value="ATP-DEPENDENT RNA HELICASE RHLE-RELATED"/>
    <property type="match status" value="1"/>
</dbReference>
<evidence type="ECO:0000313" key="12">
    <source>
        <dbReference type="Proteomes" id="UP000586827"/>
    </source>
</evidence>
<keyword evidence="12" id="KW-1185">Reference proteome</keyword>
<evidence type="ECO:0000313" key="11">
    <source>
        <dbReference type="EMBL" id="NNH75811.1"/>
    </source>
</evidence>
<dbReference type="InterPro" id="IPR027417">
    <property type="entry name" value="P-loop_NTPase"/>
</dbReference>
<organism evidence="11 12">
    <name type="scientific">Nocardia uniformis</name>
    <dbReference type="NCBI Taxonomy" id="53432"/>
    <lineage>
        <taxon>Bacteria</taxon>
        <taxon>Bacillati</taxon>
        <taxon>Actinomycetota</taxon>
        <taxon>Actinomycetes</taxon>
        <taxon>Mycobacteriales</taxon>
        <taxon>Nocardiaceae</taxon>
        <taxon>Nocardia</taxon>
    </lineage>
</organism>
<keyword evidence="1" id="KW-0547">Nucleotide-binding</keyword>
<dbReference type="GO" id="GO:0005524">
    <property type="term" value="F:ATP binding"/>
    <property type="evidence" value="ECO:0007669"/>
    <property type="project" value="UniProtKB-KW"/>
</dbReference>
<dbReference type="SMART" id="SM00487">
    <property type="entry name" value="DEXDc"/>
    <property type="match status" value="1"/>
</dbReference>
<dbReference type="PROSITE" id="PS51194">
    <property type="entry name" value="HELICASE_CTER"/>
    <property type="match status" value="1"/>
</dbReference>
<dbReference type="Pfam" id="PF00271">
    <property type="entry name" value="Helicase_C"/>
    <property type="match status" value="1"/>
</dbReference>
<comment type="caution">
    <text evidence="11">The sequence shown here is derived from an EMBL/GenBank/DDBJ whole genome shotgun (WGS) entry which is preliminary data.</text>
</comment>